<evidence type="ECO:0000256" key="1">
    <source>
        <dbReference type="ARBA" id="ARBA00000085"/>
    </source>
</evidence>
<evidence type="ECO:0000259" key="9">
    <source>
        <dbReference type="SMART" id="SM00387"/>
    </source>
</evidence>
<dbReference type="EMBL" id="CP041636">
    <property type="protein sequence ID" value="QDO99022.1"/>
    <property type="molecule type" value="Genomic_DNA"/>
</dbReference>
<dbReference type="CDD" id="cd12915">
    <property type="entry name" value="PDC2_DGC_like"/>
    <property type="match status" value="1"/>
</dbReference>
<dbReference type="Proteomes" id="UP000317496">
    <property type="component" value="Chromosome"/>
</dbReference>
<evidence type="ECO:0000256" key="3">
    <source>
        <dbReference type="ARBA" id="ARBA00022553"/>
    </source>
</evidence>
<organism evidence="10 11">
    <name type="scientific">Ferrovibrio terrae</name>
    <dbReference type="NCBI Taxonomy" id="2594003"/>
    <lineage>
        <taxon>Bacteria</taxon>
        <taxon>Pseudomonadati</taxon>
        <taxon>Pseudomonadota</taxon>
        <taxon>Alphaproteobacteria</taxon>
        <taxon>Rhodospirillales</taxon>
        <taxon>Rhodospirillaceae</taxon>
        <taxon>Ferrovibrio</taxon>
    </lineage>
</organism>
<evidence type="ECO:0000313" key="11">
    <source>
        <dbReference type="Proteomes" id="UP000317496"/>
    </source>
</evidence>
<dbReference type="GO" id="GO:0004673">
    <property type="term" value="F:protein histidine kinase activity"/>
    <property type="evidence" value="ECO:0007669"/>
    <property type="project" value="UniProtKB-EC"/>
</dbReference>
<dbReference type="CDD" id="cd12914">
    <property type="entry name" value="PDC1_DGC_like"/>
    <property type="match status" value="1"/>
</dbReference>
<keyword evidence="3" id="KW-0597">Phosphoprotein</keyword>
<comment type="catalytic activity">
    <reaction evidence="1">
        <text>ATP + protein L-histidine = ADP + protein N-phospho-L-histidine.</text>
        <dbReference type="EC" id="2.7.13.3"/>
    </reaction>
</comment>
<keyword evidence="8" id="KW-1133">Transmembrane helix</keyword>
<gene>
    <name evidence="10" type="ORF">FNB15_17875</name>
</gene>
<dbReference type="EC" id="2.7.13.3" evidence="2"/>
<evidence type="ECO:0000256" key="2">
    <source>
        <dbReference type="ARBA" id="ARBA00012438"/>
    </source>
</evidence>
<dbReference type="Gene3D" id="3.30.565.10">
    <property type="entry name" value="Histidine kinase-like ATPase, C-terminal domain"/>
    <property type="match status" value="1"/>
</dbReference>
<evidence type="ECO:0000256" key="7">
    <source>
        <dbReference type="ARBA" id="ARBA00022840"/>
    </source>
</evidence>
<dbReference type="Pfam" id="PF02518">
    <property type="entry name" value="HATPase_c"/>
    <property type="match status" value="1"/>
</dbReference>
<protein>
    <recommendedName>
        <fullName evidence="2">histidine kinase</fullName>
        <ecNumber evidence="2">2.7.13.3</ecNumber>
    </recommendedName>
</protein>
<feature type="transmembrane region" description="Helical" evidence="8">
    <location>
        <begin position="43"/>
        <end position="64"/>
    </location>
</feature>
<dbReference type="SMART" id="SM00387">
    <property type="entry name" value="HATPase_c"/>
    <property type="match status" value="1"/>
</dbReference>
<dbReference type="GO" id="GO:0005524">
    <property type="term" value="F:ATP binding"/>
    <property type="evidence" value="ECO:0007669"/>
    <property type="project" value="UniProtKB-KW"/>
</dbReference>
<dbReference type="AlphaFoldDB" id="A0A516H5J4"/>
<reference evidence="10 11" key="1">
    <citation type="submission" date="2019-07" db="EMBL/GenBank/DDBJ databases">
        <title>Genome sequencing for Ferrovibrio sp. K5.</title>
        <authorList>
            <person name="Park S.-J."/>
        </authorList>
    </citation>
    <scope>NUCLEOTIDE SEQUENCE [LARGE SCALE GENOMIC DNA]</scope>
    <source>
        <strain evidence="10 11">K5</strain>
    </source>
</reference>
<dbReference type="InterPro" id="IPR036890">
    <property type="entry name" value="HATPase_C_sf"/>
</dbReference>
<dbReference type="OrthoDB" id="9767435at2"/>
<keyword evidence="4" id="KW-0808">Transferase</keyword>
<evidence type="ECO:0000313" key="10">
    <source>
        <dbReference type="EMBL" id="QDO99022.1"/>
    </source>
</evidence>
<dbReference type="Gene3D" id="3.30.450.20">
    <property type="entry name" value="PAS domain"/>
    <property type="match status" value="2"/>
</dbReference>
<keyword evidence="6" id="KW-0418">Kinase</keyword>
<evidence type="ECO:0000256" key="8">
    <source>
        <dbReference type="SAM" id="Phobius"/>
    </source>
</evidence>
<dbReference type="PANTHER" id="PTHR41523:SF8">
    <property type="entry name" value="ETHYLENE RESPONSE SENSOR PROTEIN"/>
    <property type="match status" value="1"/>
</dbReference>
<dbReference type="SUPFAM" id="SSF55874">
    <property type="entry name" value="ATPase domain of HSP90 chaperone/DNA topoisomerase II/histidine kinase"/>
    <property type="match status" value="1"/>
</dbReference>
<keyword evidence="11" id="KW-1185">Reference proteome</keyword>
<sequence length="568" mass="62137">MTSTRWFAGSSRCSPARPVEATIDMKVKSGKTQAGAARYSAQLIAAILLVAVVAIGSLWTWQVWQEKHSAALERSRQGAALVSEYASRVLQSKIMLLNQIDRVMQDNPGIEPRRLHQMLQAMDAGFQYTTSLGVIDENGDAVAGSRTYPLKANFADRDYFIALSGGSQKLVIDRLLLRPLQRDTMTIARRLPGDEFRGIATASTEISKFTDFLSKMGFDEGSAAVLVRTDGKILARPDPGEPPTTMLPDGAGMRAMAQSAAGYFDAPGRMDGIVRTYAFVRVPDLPLFAVHGFSRQVVWFDTLRAMVGNVLILIVCAILAHFALTGMLRRIDLDRIRVAAEHDRRLLDEARRTSAIREAMLKEVNHRIHNNLQTIQSLIRIQSRKPIEPAVMLKEIGKRIWAISEIHSLLYRSAEYSSLELSSFIRALAVNPGVVPPERGIAVHCDLETVTIDVRQAVPVALIVLEAVTNALKHAFPDGRSGEITITLRRDGDAAEIIVRDNGVGLASEGVSASGTKLAAVLAEQIEGSFTWRDAPQDDLNQAGVEMRLHFPLAAPGMAAMPEQDAAS</sequence>
<keyword evidence="8" id="KW-0472">Membrane</keyword>
<proteinExistence type="predicted"/>
<keyword evidence="7" id="KW-0067">ATP-binding</keyword>
<dbReference type="RefSeq" id="WP_144258018.1">
    <property type="nucleotide sequence ID" value="NZ_CP041636.1"/>
</dbReference>
<evidence type="ECO:0000256" key="4">
    <source>
        <dbReference type="ARBA" id="ARBA00022679"/>
    </source>
</evidence>
<feature type="transmembrane region" description="Helical" evidence="8">
    <location>
        <begin position="306"/>
        <end position="328"/>
    </location>
</feature>
<keyword evidence="8" id="KW-0812">Transmembrane</keyword>
<name>A0A516H5J4_9PROT</name>
<dbReference type="KEGG" id="fer:FNB15_17875"/>
<dbReference type="InterPro" id="IPR011495">
    <property type="entry name" value="Sig_transdc_His_kin_sub2_dim/P"/>
</dbReference>
<accession>A0A516H5J4</accession>
<dbReference type="InterPro" id="IPR003594">
    <property type="entry name" value="HATPase_dom"/>
</dbReference>
<keyword evidence="5" id="KW-0547">Nucleotide-binding</keyword>
<evidence type="ECO:0000256" key="6">
    <source>
        <dbReference type="ARBA" id="ARBA00022777"/>
    </source>
</evidence>
<dbReference type="Pfam" id="PF07568">
    <property type="entry name" value="HisKA_2"/>
    <property type="match status" value="1"/>
</dbReference>
<evidence type="ECO:0000256" key="5">
    <source>
        <dbReference type="ARBA" id="ARBA00022741"/>
    </source>
</evidence>
<feature type="domain" description="Histidine kinase/HSP90-like ATPase" evidence="9">
    <location>
        <begin position="455"/>
        <end position="555"/>
    </location>
</feature>
<dbReference type="PANTHER" id="PTHR41523">
    <property type="entry name" value="TWO-COMPONENT SYSTEM SENSOR PROTEIN"/>
    <property type="match status" value="1"/>
</dbReference>